<keyword evidence="1" id="KW-0732">Signal</keyword>
<gene>
    <name evidence="2" type="ORF">BP5796_12655</name>
</gene>
<dbReference type="EMBL" id="PDLN01000023">
    <property type="protein sequence ID" value="RDW57205.1"/>
    <property type="molecule type" value="Genomic_DNA"/>
</dbReference>
<organism evidence="2 3">
    <name type="scientific">Coleophoma crateriformis</name>
    <dbReference type="NCBI Taxonomy" id="565419"/>
    <lineage>
        <taxon>Eukaryota</taxon>
        <taxon>Fungi</taxon>
        <taxon>Dikarya</taxon>
        <taxon>Ascomycota</taxon>
        <taxon>Pezizomycotina</taxon>
        <taxon>Leotiomycetes</taxon>
        <taxon>Helotiales</taxon>
        <taxon>Dermateaceae</taxon>
        <taxon>Coleophoma</taxon>
    </lineage>
</organism>
<proteinExistence type="predicted"/>
<reference evidence="2 3" key="1">
    <citation type="journal article" date="2018" name="IMA Fungus">
        <title>IMA Genome-F 9: Draft genome sequence of Annulohypoxylon stygium, Aspergillus mulundensis, Berkeleyomyces basicola (syn. Thielaviopsis basicola), Ceratocystis smalleyi, two Cercospora beticola strains, Coleophoma cylindrospora, Fusarium fracticaudum, Phialophora cf. hyalina, and Morchella septimelata.</title>
        <authorList>
            <person name="Wingfield B.D."/>
            <person name="Bills G.F."/>
            <person name="Dong Y."/>
            <person name="Huang W."/>
            <person name="Nel W.J."/>
            <person name="Swalarsk-Parry B.S."/>
            <person name="Vaghefi N."/>
            <person name="Wilken P.M."/>
            <person name="An Z."/>
            <person name="de Beer Z.W."/>
            <person name="De Vos L."/>
            <person name="Chen L."/>
            <person name="Duong T.A."/>
            <person name="Gao Y."/>
            <person name="Hammerbacher A."/>
            <person name="Kikkert J.R."/>
            <person name="Li Y."/>
            <person name="Li H."/>
            <person name="Li K."/>
            <person name="Li Q."/>
            <person name="Liu X."/>
            <person name="Ma X."/>
            <person name="Naidoo K."/>
            <person name="Pethybridge S.J."/>
            <person name="Sun J."/>
            <person name="Steenkamp E.T."/>
            <person name="van der Nest M.A."/>
            <person name="van Wyk S."/>
            <person name="Wingfield M.J."/>
            <person name="Xiong C."/>
            <person name="Yue Q."/>
            <person name="Zhang X."/>
        </authorList>
    </citation>
    <scope>NUCLEOTIDE SEQUENCE [LARGE SCALE GENOMIC DNA]</scope>
    <source>
        <strain evidence="2 3">BP5796</strain>
    </source>
</reference>
<protein>
    <submittedName>
        <fullName evidence="2">Uncharacterized protein</fullName>
    </submittedName>
</protein>
<evidence type="ECO:0000256" key="1">
    <source>
        <dbReference type="SAM" id="SignalP"/>
    </source>
</evidence>
<comment type="caution">
    <text evidence="2">The sequence shown here is derived from an EMBL/GenBank/DDBJ whole genome shotgun (WGS) entry which is preliminary data.</text>
</comment>
<sequence>MWAPHRLAAVVILGATLVNGQNSTTGNTTICKNSDLNFNNSNVDAVLSCIKNNPHPPYPYKLFIDRWYQGALAIPGIVNAFQIAFYGPYSWTRDSVLGGRTPTPTDLLNLTSLDLPDLENIVASFFIEWAGKLSDLNVPKLTTISEALVLNLVGGPAINLSFPSLKYVEWGVFSNGTIDSIELPALNHTLTVEVFSTGELDCNAFAASVVNATPAYNVAFDLGSNTSVICNSKKGNVTAFKPDSVSSSRSSKTVANLLLWSAVVGCISSVA</sequence>
<dbReference type="OrthoDB" id="3556769at2759"/>
<accession>A0A3D8Q5S9</accession>
<feature type="signal peptide" evidence="1">
    <location>
        <begin position="1"/>
        <end position="20"/>
    </location>
</feature>
<dbReference type="Proteomes" id="UP000256328">
    <property type="component" value="Unassembled WGS sequence"/>
</dbReference>
<keyword evidence="3" id="KW-1185">Reference proteome</keyword>
<evidence type="ECO:0000313" key="3">
    <source>
        <dbReference type="Proteomes" id="UP000256328"/>
    </source>
</evidence>
<name>A0A3D8Q5S9_9HELO</name>
<feature type="chain" id="PRO_5017808259" evidence="1">
    <location>
        <begin position="21"/>
        <end position="271"/>
    </location>
</feature>
<dbReference type="AlphaFoldDB" id="A0A3D8Q5S9"/>
<evidence type="ECO:0000313" key="2">
    <source>
        <dbReference type="EMBL" id="RDW57205.1"/>
    </source>
</evidence>